<feature type="domain" description="V-type proton ATPase subunit S1/VOA1 transmembrane" evidence="9">
    <location>
        <begin position="381"/>
        <end position="419"/>
    </location>
</feature>
<reference evidence="10" key="1">
    <citation type="submission" date="2025-08" db="UniProtKB">
        <authorList>
            <consortium name="Ensembl"/>
        </authorList>
    </citation>
    <scope>IDENTIFICATION</scope>
</reference>
<keyword evidence="4 6" id="KW-1133">Transmembrane helix</keyword>
<evidence type="ECO:0000313" key="10">
    <source>
        <dbReference type="Ensembl" id="ENSAMXP00005012869.1"/>
    </source>
</evidence>
<dbReference type="PANTHER" id="PTHR12471:SF2">
    <property type="entry name" value="V-TYPE PROTON ATPASE SUBUNIT S1"/>
    <property type="match status" value="1"/>
</dbReference>
<evidence type="ECO:0000256" key="7">
    <source>
        <dbReference type="SAM" id="SignalP"/>
    </source>
</evidence>
<dbReference type="GO" id="GO:0098588">
    <property type="term" value="C:bounding membrane of organelle"/>
    <property type="evidence" value="ECO:0007669"/>
    <property type="project" value="UniProtKB-ARBA"/>
</dbReference>
<evidence type="ECO:0000256" key="1">
    <source>
        <dbReference type="ARBA" id="ARBA00004167"/>
    </source>
</evidence>
<evidence type="ECO:0000256" key="6">
    <source>
        <dbReference type="SAM" id="Phobius"/>
    </source>
</evidence>
<dbReference type="Gene3D" id="2.40.160.110">
    <property type="match status" value="1"/>
</dbReference>
<keyword evidence="3 6" id="KW-0812">Transmembrane</keyword>
<dbReference type="PANTHER" id="PTHR12471">
    <property type="entry name" value="VACUOLAR ATP SYNTHASE SUBUNIT S1"/>
    <property type="match status" value="1"/>
</dbReference>
<dbReference type="InterPro" id="IPR046755">
    <property type="entry name" value="VAS1_LD"/>
</dbReference>
<dbReference type="GO" id="GO:0033176">
    <property type="term" value="C:proton-transporting V-type ATPase complex"/>
    <property type="evidence" value="ECO:0007669"/>
    <property type="project" value="TreeGrafter"/>
</dbReference>
<dbReference type="Pfam" id="PF20520">
    <property type="entry name" value="Ac45-VOA1_TM"/>
    <property type="match status" value="1"/>
</dbReference>
<keyword evidence="5 6" id="KW-0472">Membrane</keyword>
<dbReference type="InterPro" id="IPR046756">
    <property type="entry name" value="VAS1/VOA1_TM"/>
</dbReference>
<dbReference type="Ensembl" id="ENSAMXT00005014252.1">
    <property type="protein sequence ID" value="ENSAMXP00005012869.1"/>
    <property type="gene ID" value="ENSAMXG00005006938.1"/>
</dbReference>
<evidence type="ECO:0000256" key="5">
    <source>
        <dbReference type="ARBA" id="ARBA00023136"/>
    </source>
</evidence>
<dbReference type="InterPro" id="IPR008388">
    <property type="entry name" value="Ac45_acc_su"/>
</dbReference>
<sequence length="431" mass="48175">MAAVRMAAGRFAAIIAVFLCVLSPGSCSEQVPLLVWASNGFSLASQNAPASGHIVSSSQLQSYLSSALSSAPHNVLLFLQDKVRSKGVKFMTERSLALSLTEHNLESDSSALKGDHITPAQFKMIFLHAQCNYLFSTERALYPKMTEISFKTMEEFETAMLRLDHLGVTVNLCSCAVQVIEDSSLAVRSVGSRSLLQSRRGGPPPPYPPVEFKERGTTCILMWAENLTVSQYRSGRWERHDLAPKTFGEGVSPRLEGSSCNGTHSRLVLNYENVLSYRNFKLIFVMRQRHYKVSARRWFTMDLVQLEFDGKKASFNGSRGIYAPAEYSYRCDSVTSFRYAQLTPRSSKDNANDWRISFDDFQIQGFNVSGKDFSYASDCASFFTPGIWMGLLTSLLMVLVLTYGLHMIMQLHTMDRFDDPKGPAISVPQTE</sequence>
<evidence type="ECO:0000256" key="3">
    <source>
        <dbReference type="ARBA" id="ARBA00022692"/>
    </source>
</evidence>
<feature type="signal peptide" evidence="7">
    <location>
        <begin position="1"/>
        <end position="28"/>
    </location>
</feature>
<dbReference type="GO" id="GO:0012505">
    <property type="term" value="C:endomembrane system"/>
    <property type="evidence" value="ECO:0007669"/>
    <property type="project" value="UniProtKB-ARBA"/>
</dbReference>
<keyword evidence="7" id="KW-0732">Signal</keyword>
<evidence type="ECO:0000256" key="4">
    <source>
        <dbReference type="ARBA" id="ARBA00022989"/>
    </source>
</evidence>
<evidence type="ECO:0000259" key="8">
    <source>
        <dbReference type="Pfam" id="PF05827"/>
    </source>
</evidence>
<comment type="subcellular location">
    <subcellularLocation>
        <location evidence="1">Membrane</location>
        <topology evidence="1">Single-pass membrane protein</topology>
    </subcellularLocation>
</comment>
<dbReference type="AlphaFoldDB" id="A0A8B9HJ31"/>
<dbReference type="GO" id="GO:0001671">
    <property type="term" value="F:ATPase activator activity"/>
    <property type="evidence" value="ECO:0007669"/>
    <property type="project" value="TreeGrafter"/>
</dbReference>
<organism evidence="10 11">
    <name type="scientific">Astyanax mexicanus</name>
    <name type="common">Blind cave fish</name>
    <name type="synonym">Astyanax fasciatus mexicanus</name>
    <dbReference type="NCBI Taxonomy" id="7994"/>
    <lineage>
        <taxon>Eukaryota</taxon>
        <taxon>Metazoa</taxon>
        <taxon>Chordata</taxon>
        <taxon>Craniata</taxon>
        <taxon>Vertebrata</taxon>
        <taxon>Euteleostomi</taxon>
        <taxon>Actinopterygii</taxon>
        <taxon>Neopterygii</taxon>
        <taxon>Teleostei</taxon>
        <taxon>Ostariophysi</taxon>
        <taxon>Characiformes</taxon>
        <taxon>Characoidei</taxon>
        <taxon>Acestrorhamphidae</taxon>
        <taxon>Acestrorhamphinae</taxon>
        <taxon>Astyanax</taxon>
    </lineage>
</organism>
<dbReference type="FunFam" id="2.40.160.110:FF:000003">
    <property type="entry name" value="ATPase H+ transporting accessory protein 1"/>
    <property type="match status" value="1"/>
</dbReference>
<dbReference type="Proteomes" id="UP000694621">
    <property type="component" value="Unplaced"/>
</dbReference>
<accession>A0A8B9HJ31</accession>
<evidence type="ECO:0000256" key="2">
    <source>
        <dbReference type="ARBA" id="ARBA00009037"/>
    </source>
</evidence>
<evidence type="ECO:0000313" key="11">
    <source>
        <dbReference type="Proteomes" id="UP000694621"/>
    </source>
</evidence>
<dbReference type="GO" id="GO:0030641">
    <property type="term" value="P:regulation of cellular pH"/>
    <property type="evidence" value="ECO:0007669"/>
    <property type="project" value="TreeGrafter"/>
</dbReference>
<feature type="transmembrane region" description="Helical" evidence="6">
    <location>
        <begin position="387"/>
        <end position="406"/>
    </location>
</feature>
<evidence type="ECO:0000259" key="9">
    <source>
        <dbReference type="Pfam" id="PF20520"/>
    </source>
</evidence>
<feature type="chain" id="PRO_5034736371" evidence="7">
    <location>
        <begin position="29"/>
        <end position="431"/>
    </location>
</feature>
<dbReference type="GO" id="GO:0030659">
    <property type="term" value="C:cytoplasmic vesicle membrane"/>
    <property type="evidence" value="ECO:0007669"/>
    <property type="project" value="UniProtKB-ARBA"/>
</dbReference>
<comment type="similarity">
    <text evidence="2">Belongs to the vacuolar ATPase subunit S1 family.</text>
</comment>
<protein>
    <submittedName>
        <fullName evidence="10">ATPase H+ transporting accessory protein 1a</fullName>
    </submittedName>
</protein>
<feature type="domain" description="V-type proton ATPase subunit S1 luminal" evidence="8">
    <location>
        <begin position="218"/>
        <end position="366"/>
    </location>
</feature>
<dbReference type="Pfam" id="PF05827">
    <property type="entry name" value="VAS1_LD"/>
    <property type="match status" value="1"/>
</dbReference>
<proteinExistence type="inferred from homology"/>
<name>A0A8B9HJ31_ASTMX</name>